<dbReference type="EMBL" id="KN831770">
    <property type="protein sequence ID" value="KIM46705.1"/>
    <property type="molecule type" value="Genomic_DNA"/>
</dbReference>
<reference evidence="3" key="2">
    <citation type="submission" date="2015-01" db="EMBL/GenBank/DDBJ databases">
        <title>Evolutionary Origins and Diversification of the Mycorrhizal Mutualists.</title>
        <authorList>
            <consortium name="DOE Joint Genome Institute"/>
            <consortium name="Mycorrhizal Genomics Consortium"/>
            <person name="Kohler A."/>
            <person name="Kuo A."/>
            <person name="Nagy L.G."/>
            <person name="Floudas D."/>
            <person name="Copeland A."/>
            <person name="Barry K.W."/>
            <person name="Cichocki N."/>
            <person name="Veneault-Fourrey C."/>
            <person name="LaButti K."/>
            <person name="Lindquist E.A."/>
            <person name="Lipzen A."/>
            <person name="Lundell T."/>
            <person name="Morin E."/>
            <person name="Murat C."/>
            <person name="Riley R."/>
            <person name="Ohm R."/>
            <person name="Sun H."/>
            <person name="Tunlid A."/>
            <person name="Henrissat B."/>
            <person name="Grigoriev I.V."/>
            <person name="Hibbett D.S."/>
            <person name="Martin F."/>
        </authorList>
    </citation>
    <scope>NUCLEOTIDE SEQUENCE [LARGE SCALE GENOMIC DNA]</scope>
    <source>
        <strain evidence="3">h7</strain>
    </source>
</reference>
<evidence type="ECO:0008006" key="4">
    <source>
        <dbReference type="Google" id="ProtNLM"/>
    </source>
</evidence>
<protein>
    <recommendedName>
        <fullName evidence="4">Integrase catalytic domain-containing protein</fullName>
    </recommendedName>
</protein>
<evidence type="ECO:0000313" key="2">
    <source>
        <dbReference type="EMBL" id="KIM46705.1"/>
    </source>
</evidence>
<sequence length="428" mass="49046">MSSSTYNRNPAGRNQHSHRKPPEEDGPRIRQALETYHRQRLFSNEKISALLLKEHGLTIASSAVKRRRKELGFHSPRVTMRTMPYQEMVQLVVEELDRDHARSRGVQNIQARITFNCGVTLSRDFVSDIMHTHDEDGFTMRDPSSKRILRVVKSNIGIHERWSGDGHDKLYSIGFPIWAVVDEATTKWLGAWVVPSNRLGDVVGYLCLLLIEKFGGMPLQFATDCGSETTQLYGLVNALRSTLFPEYDGETLPPHSYVRSVHNIAIERSWLRLRLDWGNNAVIVFKNGIKDGKYNSDNRQQYLLCQYLWPKLLRQELDKFVEFRNGVRMRRDNNKAGPSGCSRNTAFTLHENYGLVDCLLPIPDMSVIHELKEAMGGDKLLDFVEPCFAVRCDAAYESLAISELTFENVWEVFQDLFPLVFPPVLESE</sequence>
<keyword evidence="3" id="KW-1185">Reference proteome</keyword>
<proteinExistence type="predicted"/>
<gene>
    <name evidence="2" type="ORF">M413DRAFT_440291</name>
</gene>
<dbReference type="OrthoDB" id="5392716at2759"/>
<dbReference type="Proteomes" id="UP000053424">
    <property type="component" value="Unassembled WGS sequence"/>
</dbReference>
<evidence type="ECO:0000313" key="3">
    <source>
        <dbReference type="Proteomes" id="UP000053424"/>
    </source>
</evidence>
<dbReference type="PANTHER" id="PTHR46177">
    <property type="entry name" value="INTEGRASE CATALYTIC DOMAIN-CONTAINING PROTEIN"/>
    <property type="match status" value="1"/>
</dbReference>
<evidence type="ECO:0000256" key="1">
    <source>
        <dbReference type="SAM" id="MobiDB-lite"/>
    </source>
</evidence>
<accession>A0A0C3CD57</accession>
<reference evidence="2 3" key="1">
    <citation type="submission" date="2014-04" db="EMBL/GenBank/DDBJ databases">
        <authorList>
            <consortium name="DOE Joint Genome Institute"/>
            <person name="Kuo A."/>
            <person name="Gay G."/>
            <person name="Dore J."/>
            <person name="Kohler A."/>
            <person name="Nagy L.G."/>
            <person name="Floudas D."/>
            <person name="Copeland A."/>
            <person name="Barry K.W."/>
            <person name="Cichocki N."/>
            <person name="Veneault-Fourrey C."/>
            <person name="LaButti K."/>
            <person name="Lindquist E.A."/>
            <person name="Lipzen A."/>
            <person name="Lundell T."/>
            <person name="Morin E."/>
            <person name="Murat C."/>
            <person name="Sun H."/>
            <person name="Tunlid A."/>
            <person name="Henrissat B."/>
            <person name="Grigoriev I.V."/>
            <person name="Hibbett D.S."/>
            <person name="Martin F."/>
            <person name="Nordberg H.P."/>
            <person name="Cantor M.N."/>
            <person name="Hua S.X."/>
        </authorList>
    </citation>
    <scope>NUCLEOTIDE SEQUENCE [LARGE SCALE GENOMIC DNA]</scope>
    <source>
        <strain evidence="3">h7</strain>
    </source>
</reference>
<dbReference type="HOGENOM" id="CLU_039761_0_1_1"/>
<name>A0A0C3CD57_HEBCY</name>
<dbReference type="STRING" id="686832.A0A0C3CD57"/>
<organism evidence="2 3">
    <name type="scientific">Hebeloma cylindrosporum</name>
    <dbReference type="NCBI Taxonomy" id="76867"/>
    <lineage>
        <taxon>Eukaryota</taxon>
        <taxon>Fungi</taxon>
        <taxon>Dikarya</taxon>
        <taxon>Basidiomycota</taxon>
        <taxon>Agaricomycotina</taxon>
        <taxon>Agaricomycetes</taxon>
        <taxon>Agaricomycetidae</taxon>
        <taxon>Agaricales</taxon>
        <taxon>Agaricineae</taxon>
        <taxon>Hymenogastraceae</taxon>
        <taxon>Hebeloma</taxon>
    </lineage>
</organism>
<feature type="compositionally biased region" description="Polar residues" evidence="1">
    <location>
        <begin position="1"/>
        <end position="14"/>
    </location>
</feature>
<dbReference type="PANTHER" id="PTHR46177:SF1">
    <property type="entry name" value="INTEGRASE CATALYTIC DOMAIN-CONTAINING PROTEIN"/>
    <property type="match status" value="1"/>
</dbReference>
<dbReference type="AlphaFoldDB" id="A0A0C3CD57"/>
<feature type="region of interest" description="Disordered" evidence="1">
    <location>
        <begin position="1"/>
        <end position="26"/>
    </location>
</feature>